<keyword evidence="4" id="KW-1185">Reference proteome</keyword>
<dbReference type="Proteomes" id="UP000295536">
    <property type="component" value="Unassembled WGS sequence"/>
</dbReference>
<proteinExistence type="predicted"/>
<evidence type="ECO:0000313" key="2">
    <source>
        <dbReference type="EMBL" id="TSE18923.1"/>
    </source>
</evidence>
<accession>A0A4V2UV28</accession>
<dbReference type="AlphaFoldDB" id="A0A4V2UV28"/>
<organism evidence="1 3">
    <name type="scientific">Tepidimonas ignava</name>
    <dbReference type="NCBI Taxonomy" id="114249"/>
    <lineage>
        <taxon>Bacteria</taxon>
        <taxon>Pseudomonadati</taxon>
        <taxon>Pseudomonadota</taxon>
        <taxon>Betaproteobacteria</taxon>
        <taxon>Burkholderiales</taxon>
        <taxon>Tepidimonas</taxon>
    </lineage>
</organism>
<dbReference type="EMBL" id="VJNC01000020">
    <property type="protein sequence ID" value="TSE18923.1"/>
    <property type="molecule type" value="Genomic_DNA"/>
</dbReference>
<dbReference type="RefSeq" id="WP_132963573.1">
    <property type="nucleotide sequence ID" value="NZ_SMAH01000020.1"/>
</dbReference>
<dbReference type="Gene3D" id="3.30.40.190">
    <property type="match status" value="1"/>
</dbReference>
<evidence type="ECO:0000313" key="1">
    <source>
        <dbReference type="EMBL" id="TCS94097.1"/>
    </source>
</evidence>
<comment type="caution">
    <text evidence="1">The sequence shown here is derived from an EMBL/GenBank/DDBJ whole genome shotgun (WGS) entry which is preliminary data.</text>
</comment>
<evidence type="ECO:0000313" key="4">
    <source>
        <dbReference type="Proteomes" id="UP000315577"/>
    </source>
</evidence>
<name>A0A4V2UV28_9BURK</name>
<gene>
    <name evidence="1" type="ORF">EDC36_12019</name>
    <name evidence="2" type="ORF">Tigna_02370</name>
</gene>
<dbReference type="OrthoDB" id="6042215at2"/>
<dbReference type="Proteomes" id="UP000315577">
    <property type="component" value="Unassembled WGS sequence"/>
</dbReference>
<protein>
    <recommendedName>
        <fullName evidence="5">HNH endonuclease</fullName>
    </recommendedName>
</protein>
<reference evidence="1 3" key="1">
    <citation type="submission" date="2019-03" db="EMBL/GenBank/DDBJ databases">
        <title>Genomic Encyclopedia of Type Strains, Phase IV (KMG-IV): sequencing the most valuable type-strain genomes for metagenomic binning, comparative biology and taxonomic classification.</title>
        <authorList>
            <person name="Goeker M."/>
        </authorList>
    </citation>
    <scope>NUCLEOTIDE SEQUENCE [LARGE SCALE GENOMIC DNA]</scope>
    <source>
        <strain evidence="1 3">DSM 12034</strain>
    </source>
</reference>
<sequence>MNNRLTAAERRHLERIKALPCSVCGQPGPSEAHHIRQGLQWVCVALCADCHRGQVLGLHGQRRAWAIRKMDEIDALNTTIRRLTETWGA</sequence>
<dbReference type="EMBL" id="SMAH01000020">
    <property type="protein sequence ID" value="TCS94097.1"/>
    <property type="molecule type" value="Genomic_DNA"/>
</dbReference>
<evidence type="ECO:0000313" key="3">
    <source>
        <dbReference type="Proteomes" id="UP000295536"/>
    </source>
</evidence>
<evidence type="ECO:0008006" key="5">
    <source>
        <dbReference type="Google" id="ProtNLM"/>
    </source>
</evidence>
<reference evidence="2 4" key="2">
    <citation type="submission" date="2019-07" db="EMBL/GenBank/DDBJ databases">
        <title>Tepidimonas ignava SPS-1037 draft genome.</title>
        <authorList>
            <person name="Da Costa M.S."/>
            <person name="Froufe H.J.C."/>
            <person name="Egas C."/>
            <person name="Albuquerque L."/>
        </authorList>
    </citation>
    <scope>NUCLEOTIDE SEQUENCE [LARGE SCALE GENOMIC DNA]</scope>
    <source>
        <strain evidence="2 4">SPS-1037</strain>
    </source>
</reference>